<dbReference type="GO" id="GO:0009086">
    <property type="term" value="P:methionine biosynthetic process"/>
    <property type="evidence" value="ECO:0007669"/>
    <property type="project" value="UniProtKB-ARBA"/>
</dbReference>
<evidence type="ECO:0000256" key="5">
    <source>
        <dbReference type="RuleBase" id="RU362118"/>
    </source>
</evidence>
<dbReference type="Proteomes" id="UP000632828">
    <property type="component" value="Unassembled WGS sequence"/>
</dbReference>
<dbReference type="Pfam" id="PF01053">
    <property type="entry name" value="Cys_Met_Meta_PP"/>
    <property type="match status" value="1"/>
</dbReference>
<dbReference type="PANTHER" id="PTHR11808">
    <property type="entry name" value="TRANS-SULFURATION ENZYME FAMILY MEMBER"/>
    <property type="match status" value="1"/>
</dbReference>
<dbReference type="InterPro" id="IPR015421">
    <property type="entry name" value="PyrdxlP-dep_Trfase_major"/>
</dbReference>
<dbReference type="GO" id="GO:0005737">
    <property type="term" value="C:cytoplasm"/>
    <property type="evidence" value="ECO:0007669"/>
    <property type="project" value="TreeGrafter"/>
</dbReference>
<dbReference type="Gene3D" id="3.90.1150.10">
    <property type="entry name" value="Aspartate Aminotransferase, domain 1"/>
    <property type="match status" value="1"/>
</dbReference>
<comment type="similarity">
    <text evidence="2 5">Belongs to the trans-sulfuration enzymes family.</text>
</comment>
<dbReference type="InterPro" id="IPR000277">
    <property type="entry name" value="Cys/Met-Metab_PyrdxlP-dep_enz"/>
</dbReference>
<dbReference type="PROSITE" id="PS00868">
    <property type="entry name" value="CYS_MET_METAB_PP"/>
    <property type="match status" value="1"/>
</dbReference>
<dbReference type="InterPro" id="IPR015422">
    <property type="entry name" value="PyrdxlP-dep_Trfase_small"/>
</dbReference>
<dbReference type="InterPro" id="IPR015424">
    <property type="entry name" value="PyrdxlP-dep_Trfase"/>
</dbReference>
<accession>A0A8J6UGU0</accession>
<keyword evidence="6" id="KW-0808">Transferase</keyword>
<dbReference type="PANTHER" id="PTHR11808:SF90">
    <property type="entry name" value="CYSTATHIONINE GAMMA-SYNTHASE"/>
    <property type="match status" value="1"/>
</dbReference>
<dbReference type="CDD" id="cd00614">
    <property type="entry name" value="CGS_like"/>
    <property type="match status" value="1"/>
</dbReference>
<keyword evidence="7" id="KW-1185">Reference proteome</keyword>
<evidence type="ECO:0000313" key="6">
    <source>
        <dbReference type="EMBL" id="MBD1400363.1"/>
    </source>
</evidence>
<dbReference type="GO" id="GO:0016846">
    <property type="term" value="F:carbon-sulfur lyase activity"/>
    <property type="evidence" value="ECO:0007669"/>
    <property type="project" value="TreeGrafter"/>
</dbReference>
<proteinExistence type="inferred from homology"/>
<comment type="caution">
    <text evidence="6">The sequence shown here is derived from an EMBL/GenBank/DDBJ whole genome shotgun (WGS) entry which is preliminary data.</text>
</comment>
<evidence type="ECO:0000256" key="2">
    <source>
        <dbReference type="ARBA" id="ARBA00009077"/>
    </source>
</evidence>
<evidence type="ECO:0000256" key="1">
    <source>
        <dbReference type="ARBA" id="ARBA00001933"/>
    </source>
</evidence>
<dbReference type="FunFam" id="3.40.640.10:FF:000009">
    <property type="entry name" value="Cystathionine gamma-synthase homolog"/>
    <property type="match status" value="1"/>
</dbReference>
<dbReference type="Gene3D" id="3.40.640.10">
    <property type="entry name" value="Type I PLP-dependent aspartate aminotransferase-like (Major domain)"/>
    <property type="match status" value="1"/>
</dbReference>
<feature type="modified residue" description="N6-(pyridoxal phosphate)lysine" evidence="4">
    <location>
        <position position="201"/>
    </location>
</feature>
<sequence>MSSQLNFSALSRTVQIGTGVDERTGAVSFPIYPSATYRHPGVGQSTGYDYTRSGNPTREVLEEALADLETGARGLAFSSGMAALTTLFLHFSAGDHLIVSEDLYGGTYRVLDQVFGKFGLQVSYVDTTAVAAVAAALRPETRALLVESPGNPLLGIADLTALGTLCREHNLLFVVDNTFVTPVLQRPFDYGADIVVHSATKYLGGHSDLCAGVLVARTPELGERLYFLQNSTGAVLPPQDCWLLMRSLKTLHLRLERHCQSAAVVAEWLVRHPRVAKVFYPGLPDHPGHALAATQMHGYGGMLSFRVDDAALARQVLERLQLISFAESLGGVETLMTLPAVQTHADIPAADRQRLGIDEALLRLSVGLEDPQDIIADLAQALAS</sequence>
<keyword evidence="3 4" id="KW-0663">Pyridoxal phosphate</keyword>
<dbReference type="EMBL" id="JACWUN010000006">
    <property type="protein sequence ID" value="MBD1400363.1"/>
    <property type="molecule type" value="Genomic_DNA"/>
</dbReference>
<dbReference type="GO" id="GO:0019346">
    <property type="term" value="P:transsulfuration"/>
    <property type="evidence" value="ECO:0007669"/>
    <property type="project" value="InterPro"/>
</dbReference>
<dbReference type="FunFam" id="3.90.1150.10:FF:000033">
    <property type="entry name" value="Cystathionine gamma-synthase"/>
    <property type="match status" value="1"/>
</dbReference>
<dbReference type="SUPFAM" id="SSF53383">
    <property type="entry name" value="PLP-dependent transferases"/>
    <property type="match status" value="1"/>
</dbReference>
<comment type="cofactor">
    <cofactor evidence="1 5">
        <name>pyridoxal 5'-phosphate</name>
        <dbReference type="ChEBI" id="CHEBI:597326"/>
    </cofactor>
</comment>
<dbReference type="GO" id="GO:0016740">
    <property type="term" value="F:transferase activity"/>
    <property type="evidence" value="ECO:0007669"/>
    <property type="project" value="UniProtKB-KW"/>
</dbReference>
<organism evidence="6 7">
    <name type="scientific">Pelovirga terrestris</name>
    <dbReference type="NCBI Taxonomy" id="2771352"/>
    <lineage>
        <taxon>Bacteria</taxon>
        <taxon>Pseudomonadati</taxon>
        <taxon>Thermodesulfobacteriota</taxon>
        <taxon>Desulfuromonadia</taxon>
        <taxon>Geobacterales</taxon>
        <taxon>Geobacteraceae</taxon>
        <taxon>Pelovirga</taxon>
    </lineage>
</organism>
<evidence type="ECO:0000256" key="3">
    <source>
        <dbReference type="ARBA" id="ARBA00022898"/>
    </source>
</evidence>
<evidence type="ECO:0000256" key="4">
    <source>
        <dbReference type="PIRSR" id="PIRSR001434-2"/>
    </source>
</evidence>
<dbReference type="AlphaFoldDB" id="A0A8J6UGU0"/>
<name>A0A8J6UGU0_9BACT</name>
<dbReference type="PIRSF" id="PIRSF001434">
    <property type="entry name" value="CGS"/>
    <property type="match status" value="1"/>
</dbReference>
<evidence type="ECO:0000313" key="7">
    <source>
        <dbReference type="Proteomes" id="UP000632828"/>
    </source>
</evidence>
<gene>
    <name evidence="6" type="ORF">ICT70_06740</name>
</gene>
<dbReference type="InterPro" id="IPR054542">
    <property type="entry name" value="Cys_met_metab_PP"/>
</dbReference>
<reference evidence="6" key="1">
    <citation type="submission" date="2020-09" db="EMBL/GenBank/DDBJ databases">
        <title>Pelobacter alkaliphilus sp. nov., a novel anaerobic arsenate-reducing bacterium from terrestrial mud volcano.</title>
        <authorList>
            <person name="Khomyakova M.A."/>
            <person name="Merkel A.Y."/>
            <person name="Slobodkin A.I."/>
        </authorList>
    </citation>
    <scope>NUCLEOTIDE SEQUENCE</scope>
    <source>
        <strain evidence="6">M08fum</strain>
    </source>
</reference>
<dbReference type="RefSeq" id="WP_191154793.1">
    <property type="nucleotide sequence ID" value="NZ_JACWUN010000006.1"/>
</dbReference>
<protein>
    <submittedName>
        <fullName evidence="6">PLP-dependent transferase</fullName>
    </submittedName>
</protein>
<dbReference type="GO" id="GO:0030170">
    <property type="term" value="F:pyridoxal phosphate binding"/>
    <property type="evidence" value="ECO:0007669"/>
    <property type="project" value="InterPro"/>
</dbReference>